<proteinExistence type="predicted"/>
<feature type="compositionally biased region" description="Polar residues" evidence="1">
    <location>
        <begin position="9"/>
        <end position="19"/>
    </location>
</feature>
<accession>A0A1I6FGW8</accession>
<feature type="region of interest" description="Disordered" evidence="1">
    <location>
        <begin position="1"/>
        <end position="28"/>
    </location>
</feature>
<dbReference type="EMBL" id="FOYL01000017">
    <property type="protein sequence ID" value="SFR29199.1"/>
    <property type="molecule type" value="Genomic_DNA"/>
</dbReference>
<evidence type="ECO:0000313" key="2">
    <source>
        <dbReference type="EMBL" id="SFR29199.1"/>
    </source>
</evidence>
<sequence length="156" mass="16548">MRELRKPRSPSSSTHQLGSSPREDVGGLPAEVVDGLVGRARTADEHVVAEPVLDGVAEWTGLLCSGVMSKLGVVVVLLVLLLSAGACAESGPTKQDVVAKIKADPNTKDTPDIAVECIADWYMTRPEEERTAFVQGQSTDREPDQAVLDCVKNAAP</sequence>
<evidence type="ECO:0000256" key="1">
    <source>
        <dbReference type="SAM" id="MobiDB-lite"/>
    </source>
</evidence>
<dbReference type="RefSeq" id="WP_093605628.1">
    <property type="nucleotide sequence ID" value="NZ_FOYL01000017.1"/>
</dbReference>
<dbReference type="OrthoDB" id="3402160at2"/>
<dbReference type="AlphaFoldDB" id="A0A1I6FGW8"/>
<protein>
    <submittedName>
        <fullName evidence="2">Uncharacterized protein</fullName>
    </submittedName>
</protein>
<keyword evidence="3" id="KW-1185">Reference proteome</keyword>
<reference evidence="3" key="1">
    <citation type="submission" date="2016-10" db="EMBL/GenBank/DDBJ databases">
        <authorList>
            <person name="Varghese N."/>
            <person name="Submissions S."/>
        </authorList>
    </citation>
    <scope>NUCLEOTIDE SEQUENCE [LARGE SCALE GENOMIC DNA]</scope>
    <source>
        <strain evidence="3">DSM 44232</strain>
    </source>
</reference>
<organism evidence="2 3">
    <name type="scientific">Lentzea waywayandensis</name>
    <dbReference type="NCBI Taxonomy" id="84724"/>
    <lineage>
        <taxon>Bacteria</taxon>
        <taxon>Bacillati</taxon>
        <taxon>Actinomycetota</taxon>
        <taxon>Actinomycetes</taxon>
        <taxon>Pseudonocardiales</taxon>
        <taxon>Pseudonocardiaceae</taxon>
        <taxon>Lentzea</taxon>
    </lineage>
</organism>
<gene>
    <name evidence="2" type="ORF">SAMN04488564_117123</name>
</gene>
<dbReference type="STRING" id="84724.SAMN04488564_117123"/>
<name>A0A1I6FGW8_9PSEU</name>
<dbReference type="Proteomes" id="UP000198583">
    <property type="component" value="Unassembled WGS sequence"/>
</dbReference>
<evidence type="ECO:0000313" key="3">
    <source>
        <dbReference type="Proteomes" id="UP000198583"/>
    </source>
</evidence>